<proteinExistence type="predicted"/>
<dbReference type="AlphaFoldDB" id="A0AAQ4E7Z7"/>
<feature type="region of interest" description="Disordered" evidence="1">
    <location>
        <begin position="89"/>
        <end position="134"/>
    </location>
</feature>
<feature type="region of interest" description="Disordered" evidence="1">
    <location>
        <begin position="1"/>
        <end position="73"/>
    </location>
</feature>
<feature type="compositionally biased region" description="Low complexity" evidence="1">
    <location>
        <begin position="89"/>
        <end position="100"/>
    </location>
</feature>
<sequence length="310" mass="34666">MEARRAELERKRQKLEQLRMERLKKKEEKEKKDSRLNDPNARRRPSVGVSGAANVSQVDDGLKSKSEQSFDPDELLSSLGITLTRDLSVSSVSTPPTGSPNASSNASSLDHQSLPGQQQQLQQQAPTKAQKKPKLSICTVHQTNIPSRENVTYNKQTQTVPSGERDAHPLDYYVIHWDEDDGHFVFPTAIEWDDEFQAEEEGSSLGAVDGMPAPPPLQEPHQHKVTGLPHIEMVRPAQTPAEGAADGHRSAADQDKPRVPRELSEEERQQILLSDDFRSFLARSSRVIERALYENVDICVDYSGTTEEQD</sequence>
<protein>
    <submittedName>
        <fullName evidence="2">Uncharacterized protein</fullName>
    </submittedName>
</protein>
<feature type="compositionally biased region" description="Polar residues" evidence="1">
    <location>
        <begin position="101"/>
        <end position="116"/>
    </location>
</feature>
<dbReference type="GO" id="GO:0005868">
    <property type="term" value="C:cytoplasmic dynein complex"/>
    <property type="evidence" value="ECO:0007669"/>
    <property type="project" value="InterPro"/>
</dbReference>
<dbReference type="Pfam" id="PF11540">
    <property type="entry name" value="Dynein_IC2"/>
    <property type="match status" value="1"/>
</dbReference>
<feature type="compositionally biased region" description="Basic and acidic residues" evidence="1">
    <location>
        <begin position="245"/>
        <end position="268"/>
    </location>
</feature>
<reference evidence="2 3" key="1">
    <citation type="journal article" date="2023" name="Arcadia Sci">
        <title>De novo assembly of a long-read Amblyomma americanum tick genome.</title>
        <authorList>
            <person name="Chou S."/>
            <person name="Poskanzer K.E."/>
            <person name="Rollins M."/>
            <person name="Thuy-Boun P.S."/>
        </authorList>
    </citation>
    <scope>NUCLEOTIDE SEQUENCE [LARGE SCALE GENOMIC DNA]</scope>
    <source>
        <strain evidence="2">F_SG_1</strain>
        <tissue evidence="2">Salivary glands</tissue>
    </source>
</reference>
<name>A0AAQ4E7Z7_AMBAM</name>
<dbReference type="Proteomes" id="UP001321473">
    <property type="component" value="Unassembled WGS sequence"/>
</dbReference>
<organism evidence="2 3">
    <name type="scientific">Amblyomma americanum</name>
    <name type="common">Lone star tick</name>
    <dbReference type="NCBI Taxonomy" id="6943"/>
    <lineage>
        <taxon>Eukaryota</taxon>
        <taxon>Metazoa</taxon>
        <taxon>Ecdysozoa</taxon>
        <taxon>Arthropoda</taxon>
        <taxon>Chelicerata</taxon>
        <taxon>Arachnida</taxon>
        <taxon>Acari</taxon>
        <taxon>Parasitiformes</taxon>
        <taxon>Ixodida</taxon>
        <taxon>Ixodoidea</taxon>
        <taxon>Ixodidae</taxon>
        <taxon>Amblyomminae</taxon>
        <taxon>Amblyomma</taxon>
    </lineage>
</organism>
<dbReference type="GO" id="GO:0007018">
    <property type="term" value="P:microtubule-based movement"/>
    <property type="evidence" value="ECO:0007669"/>
    <property type="project" value="InterPro"/>
</dbReference>
<dbReference type="EMBL" id="JARKHS020020475">
    <property type="protein sequence ID" value="KAK8770846.1"/>
    <property type="molecule type" value="Genomic_DNA"/>
</dbReference>
<feature type="non-terminal residue" evidence="2">
    <location>
        <position position="310"/>
    </location>
</feature>
<comment type="caution">
    <text evidence="2">The sequence shown here is derived from an EMBL/GenBank/DDBJ whole genome shotgun (WGS) entry which is preliminary data.</text>
</comment>
<gene>
    <name evidence="2" type="ORF">V5799_012689</name>
</gene>
<feature type="region of interest" description="Disordered" evidence="1">
    <location>
        <begin position="240"/>
        <end position="268"/>
    </location>
</feature>
<keyword evidence="3" id="KW-1185">Reference proteome</keyword>
<evidence type="ECO:0000313" key="3">
    <source>
        <dbReference type="Proteomes" id="UP001321473"/>
    </source>
</evidence>
<feature type="compositionally biased region" description="Basic and acidic residues" evidence="1">
    <location>
        <begin position="1"/>
        <end position="36"/>
    </location>
</feature>
<evidence type="ECO:0000256" key="1">
    <source>
        <dbReference type="SAM" id="MobiDB-lite"/>
    </source>
</evidence>
<feature type="compositionally biased region" description="Low complexity" evidence="1">
    <location>
        <begin position="117"/>
        <end position="128"/>
    </location>
</feature>
<evidence type="ECO:0000313" key="2">
    <source>
        <dbReference type="EMBL" id="KAK8770846.1"/>
    </source>
</evidence>
<accession>A0AAQ4E7Z7</accession>
<dbReference type="InterPro" id="IPR025956">
    <property type="entry name" value="DYNC1I1/DYNC1I2"/>
</dbReference>